<dbReference type="AlphaFoldDB" id="A0A3P7MUC7"/>
<protein>
    <submittedName>
        <fullName evidence="1">Uncharacterized protein</fullName>
    </submittedName>
</protein>
<evidence type="ECO:0000313" key="1">
    <source>
        <dbReference type="EMBL" id="VDN26158.1"/>
    </source>
</evidence>
<reference evidence="1 2" key="1">
    <citation type="submission" date="2018-11" db="EMBL/GenBank/DDBJ databases">
        <authorList>
            <consortium name="Pathogen Informatics"/>
        </authorList>
    </citation>
    <scope>NUCLEOTIDE SEQUENCE [LARGE SCALE GENOMIC DNA]</scope>
</reference>
<keyword evidence="2" id="KW-1185">Reference proteome</keyword>
<accession>A0A3P7MUC7</accession>
<gene>
    <name evidence="1" type="ORF">CGOC_LOCUS10314</name>
</gene>
<sequence length="141" mass="16031">MCRCARSAGRWLAVSEDSWEDAGPEEGIISQGKMASRSFFGTGTILDYYGVIKEARMTGQGKRKRKKLFPFLYICGMTQKGKKLAKGDEFLPAMKAISTIWYFIEVSKETHWLRSRCDCAIAPRPSRRASSFRRQTKTETS</sequence>
<proteinExistence type="predicted"/>
<dbReference type="EMBL" id="UYRV01110663">
    <property type="protein sequence ID" value="VDN26158.1"/>
    <property type="molecule type" value="Genomic_DNA"/>
</dbReference>
<dbReference type="Proteomes" id="UP000271889">
    <property type="component" value="Unassembled WGS sequence"/>
</dbReference>
<evidence type="ECO:0000313" key="2">
    <source>
        <dbReference type="Proteomes" id="UP000271889"/>
    </source>
</evidence>
<organism evidence="1 2">
    <name type="scientific">Cylicostephanus goldi</name>
    <name type="common">Nematode worm</name>
    <dbReference type="NCBI Taxonomy" id="71465"/>
    <lineage>
        <taxon>Eukaryota</taxon>
        <taxon>Metazoa</taxon>
        <taxon>Ecdysozoa</taxon>
        <taxon>Nematoda</taxon>
        <taxon>Chromadorea</taxon>
        <taxon>Rhabditida</taxon>
        <taxon>Rhabditina</taxon>
        <taxon>Rhabditomorpha</taxon>
        <taxon>Strongyloidea</taxon>
        <taxon>Strongylidae</taxon>
        <taxon>Cylicostephanus</taxon>
    </lineage>
</organism>
<name>A0A3P7MUC7_CYLGO</name>